<dbReference type="GO" id="GO:0003700">
    <property type="term" value="F:DNA-binding transcription factor activity"/>
    <property type="evidence" value="ECO:0007669"/>
    <property type="project" value="InterPro"/>
</dbReference>
<gene>
    <name evidence="4" type="ORF">B1A_14108</name>
</gene>
<dbReference type="PANTHER" id="PTHR34580">
    <property type="match status" value="1"/>
</dbReference>
<accession>T0ZUJ3</accession>
<dbReference type="Pfam" id="PF08279">
    <property type="entry name" value="HTH_11"/>
    <property type="match status" value="1"/>
</dbReference>
<dbReference type="Gene3D" id="1.10.10.10">
    <property type="entry name" value="Winged helix-like DNA-binding domain superfamily/Winged helix DNA-binding domain"/>
    <property type="match status" value="1"/>
</dbReference>
<evidence type="ECO:0000256" key="1">
    <source>
        <dbReference type="ARBA" id="ARBA00023015"/>
    </source>
</evidence>
<evidence type="ECO:0000256" key="2">
    <source>
        <dbReference type="ARBA" id="ARBA00023163"/>
    </source>
</evidence>
<dbReference type="EMBL" id="AUZX01010347">
    <property type="protein sequence ID" value="EQD48267.1"/>
    <property type="molecule type" value="Genomic_DNA"/>
</dbReference>
<feature type="domain" description="HTH deoR-type" evidence="3">
    <location>
        <begin position="2"/>
        <end position="57"/>
    </location>
</feature>
<keyword evidence="1" id="KW-0805">Transcription regulation</keyword>
<comment type="caution">
    <text evidence="4">The sequence shown here is derived from an EMBL/GenBank/DDBJ whole genome shotgun (WGS) entry which is preliminary data.</text>
</comment>
<keyword evidence="2" id="KW-0804">Transcription</keyword>
<dbReference type="InterPro" id="IPR051534">
    <property type="entry name" value="CBASS_pafABC_assoc_protein"/>
</dbReference>
<dbReference type="AlphaFoldDB" id="T0ZUJ3"/>
<dbReference type="InterPro" id="IPR036390">
    <property type="entry name" value="WH_DNA-bd_sf"/>
</dbReference>
<dbReference type="InterPro" id="IPR036388">
    <property type="entry name" value="WH-like_DNA-bd_sf"/>
</dbReference>
<dbReference type="PROSITE" id="PS51000">
    <property type="entry name" value="HTH_DEOR_2"/>
    <property type="match status" value="1"/>
</dbReference>
<proteinExistence type="predicted"/>
<feature type="non-terminal residue" evidence="4">
    <location>
        <position position="154"/>
    </location>
</feature>
<reference evidence="4" key="2">
    <citation type="journal article" date="2014" name="ISME J.">
        <title>Microbial stratification in low pH oxic and suboxic macroscopic growths along an acid mine drainage.</title>
        <authorList>
            <person name="Mendez-Garcia C."/>
            <person name="Mesa V."/>
            <person name="Sprenger R.R."/>
            <person name="Richter M."/>
            <person name="Diez M.S."/>
            <person name="Solano J."/>
            <person name="Bargiela R."/>
            <person name="Golyshina O.V."/>
            <person name="Manteca A."/>
            <person name="Ramos J.L."/>
            <person name="Gallego J.R."/>
            <person name="Llorente I."/>
            <person name="Martins Dos Santos V.A."/>
            <person name="Jensen O.N."/>
            <person name="Pelaez A.I."/>
            <person name="Sanchez J."/>
            <person name="Ferrer M."/>
        </authorList>
    </citation>
    <scope>NUCLEOTIDE SEQUENCE</scope>
</reference>
<dbReference type="InterPro" id="IPR001034">
    <property type="entry name" value="DeoR_HTH"/>
</dbReference>
<evidence type="ECO:0000259" key="3">
    <source>
        <dbReference type="PROSITE" id="PS51000"/>
    </source>
</evidence>
<sequence length="154" mass="16608">MRASRLLNVLTLLQARGRVTATDLAAECAVSVRTIYRDVDALSAAGIPIYADRGAEGGYRLLDGYQVRLNGLSPLEAEALFFAGLPGPAADLGLAAPMAAAEAKLLAALPQDLRRSAERARARFLFDSPAWFERAEDVPHLAGIAQAIWRQHRL</sequence>
<protein>
    <submittedName>
        <fullName evidence="4">Helix-turn-helix type 11 domain-containing protein</fullName>
    </submittedName>
</protein>
<dbReference type="SUPFAM" id="SSF46785">
    <property type="entry name" value="Winged helix' DNA-binding domain"/>
    <property type="match status" value="1"/>
</dbReference>
<evidence type="ECO:0000313" key="4">
    <source>
        <dbReference type="EMBL" id="EQD48267.1"/>
    </source>
</evidence>
<organism evidence="4">
    <name type="scientific">mine drainage metagenome</name>
    <dbReference type="NCBI Taxonomy" id="410659"/>
    <lineage>
        <taxon>unclassified sequences</taxon>
        <taxon>metagenomes</taxon>
        <taxon>ecological metagenomes</taxon>
    </lineage>
</organism>
<dbReference type="InterPro" id="IPR013196">
    <property type="entry name" value="HTH_11"/>
</dbReference>
<name>T0ZUJ3_9ZZZZ</name>
<reference evidence="4" key="1">
    <citation type="submission" date="2013-08" db="EMBL/GenBank/DDBJ databases">
        <authorList>
            <person name="Mendez C."/>
            <person name="Richter M."/>
            <person name="Ferrer M."/>
            <person name="Sanchez J."/>
        </authorList>
    </citation>
    <scope>NUCLEOTIDE SEQUENCE</scope>
</reference>
<dbReference type="PANTHER" id="PTHR34580:SF1">
    <property type="entry name" value="PROTEIN PAFC"/>
    <property type="match status" value="1"/>
</dbReference>